<keyword evidence="3 5" id="KW-0472">Membrane</keyword>
<dbReference type="GO" id="GO:0016020">
    <property type="term" value="C:membrane"/>
    <property type="evidence" value="ECO:0007669"/>
    <property type="project" value="UniProtKB-SubCell"/>
</dbReference>
<dbReference type="InterPro" id="IPR003598">
    <property type="entry name" value="Ig_sub2"/>
</dbReference>
<dbReference type="PROSITE" id="PS50835">
    <property type="entry name" value="IG_LIKE"/>
    <property type="match status" value="1"/>
</dbReference>
<dbReference type="InterPro" id="IPR036179">
    <property type="entry name" value="Ig-like_dom_sf"/>
</dbReference>
<keyword evidence="5" id="KW-1133">Transmembrane helix</keyword>
<evidence type="ECO:0000256" key="2">
    <source>
        <dbReference type="ARBA" id="ARBA00022729"/>
    </source>
</evidence>
<proteinExistence type="predicted"/>
<feature type="transmembrane region" description="Helical" evidence="5">
    <location>
        <begin position="219"/>
        <end position="240"/>
    </location>
</feature>
<dbReference type="AlphaFoldDB" id="A0A8B9QYM7"/>
<reference evidence="8" key="1">
    <citation type="submission" date="2019-08" db="EMBL/GenBank/DDBJ databases">
        <title>Three high-quality genomes provides insights into domestication of ducks.</title>
        <authorList>
            <person name="Hou Z.C."/>
            <person name="Zhu F."/>
            <person name="Yin Z.T."/>
            <person name="Zhang F."/>
        </authorList>
    </citation>
    <scope>NUCLEOTIDE SEQUENCE [LARGE SCALE GENOMIC DNA]</scope>
</reference>
<keyword evidence="5" id="KW-0812">Transmembrane</keyword>
<dbReference type="Proteomes" id="UP000694400">
    <property type="component" value="Chromosome 11"/>
</dbReference>
<organism evidence="8 9">
    <name type="scientific">Anas platyrhynchos</name>
    <name type="common">Mallard</name>
    <name type="synonym">Anas boschas</name>
    <dbReference type="NCBI Taxonomy" id="8839"/>
    <lineage>
        <taxon>Eukaryota</taxon>
        <taxon>Metazoa</taxon>
        <taxon>Chordata</taxon>
        <taxon>Craniata</taxon>
        <taxon>Vertebrata</taxon>
        <taxon>Euteleostomi</taxon>
        <taxon>Archelosauria</taxon>
        <taxon>Archosauria</taxon>
        <taxon>Dinosauria</taxon>
        <taxon>Saurischia</taxon>
        <taxon>Theropoda</taxon>
        <taxon>Coelurosauria</taxon>
        <taxon>Aves</taxon>
        <taxon>Neognathae</taxon>
        <taxon>Galloanserae</taxon>
        <taxon>Anseriformes</taxon>
        <taxon>Anatidae</taxon>
        <taxon>Anatinae</taxon>
        <taxon>Anas</taxon>
    </lineage>
</organism>
<feature type="signal peptide" evidence="6">
    <location>
        <begin position="1"/>
        <end position="17"/>
    </location>
</feature>
<dbReference type="InterPro" id="IPR003599">
    <property type="entry name" value="Ig_sub"/>
</dbReference>
<protein>
    <recommendedName>
        <fullName evidence="7">Ig-like domain-containing protein</fullName>
    </recommendedName>
</protein>
<evidence type="ECO:0000259" key="7">
    <source>
        <dbReference type="PROSITE" id="PS50835"/>
    </source>
</evidence>
<dbReference type="InterPro" id="IPR013106">
    <property type="entry name" value="Ig_V-set"/>
</dbReference>
<evidence type="ECO:0000256" key="5">
    <source>
        <dbReference type="SAM" id="Phobius"/>
    </source>
</evidence>
<dbReference type="InterPro" id="IPR007110">
    <property type="entry name" value="Ig-like_dom"/>
</dbReference>
<dbReference type="SMART" id="SM00409">
    <property type="entry name" value="IG"/>
    <property type="match status" value="2"/>
</dbReference>
<dbReference type="GO" id="GO:0005911">
    <property type="term" value="C:cell-cell junction"/>
    <property type="evidence" value="ECO:0007669"/>
    <property type="project" value="TreeGrafter"/>
</dbReference>
<dbReference type="Pfam" id="PF07686">
    <property type="entry name" value="V-set"/>
    <property type="match status" value="1"/>
</dbReference>
<dbReference type="SUPFAM" id="SSF48726">
    <property type="entry name" value="Immunoglobulin"/>
    <property type="match status" value="2"/>
</dbReference>
<feature type="transmembrane region" description="Helical" evidence="5">
    <location>
        <begin position="252"/>
        <end position="278"/>
    </location>
</feature>
<dbReference type="Ensembl" id="ENSAPLT00020004826.1">
    <property type="protein sequence ID" value="ENSAPLP00020004480.1"/>
    <property type="gene ID" value="ENSAPLG00020003301.1"/>
</dbReference>
<evidence type="ECO:0000256" key="4">
    <source>
        <dbReference type="ARBA" id="ARBA00023180"/>
    </source>
</evidence>
<dbReference type="Pfam" id="PF07679">
    <property type="entry name" value="I-set"/>
    <property type="match status" value="1"/>
</dbReference>
<dbReference type="Ensembl" id="ENSAPLT00020004816.1">
    <property type="protein sequence ID" value="ENSAPLP00020004470.1"/>
    <property type="gene ID" value="ENSAPLG00020003301.1"/>
</dbReference>
<evidence type="ECO:0000256" key="3">
    <source>
        <dbReference type="ARBA" id="ARBA00023136"/>
    </source>
</evidence>
<evidence type="ECO:0000256" key="1">
    <source>
        <dbReference type="ARBA" id="ARBA00004370"/>
    </source>
</evidence>
<sequence length="502" mass="55086">MSFAGYLLLLLQVSCLAAEMTELWAEEGSSVTMHAPAIRSINLVEWEYIRENIPELILHYFAESQSVTIYPAYKGRVDFYENNGSLVLQKLQETDSGIYRATVNLLQDKATSTTLRVIEPLPQPKLLSSSNLAGSLINLTCVLPERTVADVFWKKDGLPLPPEKCFQLTGKTAVLQIRKAEKSDCGSYSCIINNSISWKEAALNLTVTGLTPPARAAQMMTAAALVLTAISAVLFIIRLCQLGKLRLGKEAWEWLMMSLLGLLCTSSLLLLAASVIWMQENGHSAAFILLGLIFSAGIVAMALTAVAMSPCRPALLTLFGSKGWHRVILCITATTLVVNLLFTSLLLHNFHQLHERGCSEAVNLTIGFVIAAVAVLSMLLFLFLWYYKKNQEKQQQPDPQEVTHSLQTTSTLVTSSTHQVSPSLVAADTCNADQTKVRGRLRGVPMTVFPYRPTEELKILLPAAGFKDKICVAGNHKGVVFLQVGLFSCSCFSECILTDNLV</sequence>
<dbReference type="InterPro" id="IPR013783">
    <property type="entry name" value="Ig-like_fold"/>
</dbReference>
<feature type="transmembrane region" description="Helical" evidence="5">
    <location>
        <begin position="327"/>
        <end position="346"/>
    </location>
</feature>
<dbReference type="PANTHER" id="PTHR12080:SF59">
    <property type="entry name" value="HEPATIC AND GLIAL CELL ADHESION MOLECULE"/>
    <property type="match status" value="1"/>
</dbReference>
<evidence type="ECO:0000256" key="6">
    <source>
        <dbReference type="SAM" id="SignalP"/>
    </source>
</evidence>
<dbReference type="SMART" id="SM00408">
    <property type="entry name" value="IGc2"/>
    <property type="match status" value="2"/>
</dbReference>
<evidence type="ECO:0000313" key="9">
    <source>
        <dbReference type="Proteomes" id="UP000694400"/>
    </source>
</evidence>
<evidence type="ECO:0000313" key="8">
    <source>
        <dbReference type="Ensembl" id="ENSAPLP00020004470.1"/>
    </source>
</evidence>
<dbReference type="CDD" id="cd00096">
    <property type="entry name" value="Ig"/>
    <property type="match status" value="1"/>
</dbReference>
<name>A0A8B9QYM7_ANAPL</name>
<reference evidence="8" key="2">
    <citation type="submission" date="2025-05" db="UniProtKB">
        <authorList>
            <consortium name="Ensembl"/>
        </authorList>
    </citation>
    <scope>IDENTIFICATION</scope>
</reference>
<feature type="domain" description="Ig-like" evidence="7">
    <location>
        <begin position="124"/>
        <end position="206"/>
    </location>
</feature>
<dbReference type="Gene3D" id="2.60.40.10">
    <property type="entry name" value="Immunoglobulins"/>
    <property type="match status" value="2"/>
</dbReference>
<comment type="subcellular location">
    <subcellularLocation>
        <location evidence="1">Membrane</location>
    </subcellularLocation>
</comment>
<accession>A0A8B9QYM7</accession>
<keyword evidence="4" id="KW-0325">Glycoprotein</keyword>
<feature type="transmembrane region" description="Helical" evidence="5">
    <location>
        <begin position="366"/>
        <end position="387"/>
    </location>
</feature>
<dbReference type="PANTHER" id="PTHR12080">
    <property type="entry name" value="SIGNALING LYMPHOCYTIC ACTIVATION MOLECULE"/>
    <property type="match status" value="1"/>
</dbReference>
<feature type="transmembrane region" description="Helical" evidence="5">
    <location>
        <begin position="284"/>
        <end position="306"/>
    </location>
</feature>
<dbReference type="InterPro" id="IPR013098">
    <property type="entry name" value="Ig_I-set"/>
</dbReference>
<dbReference type="InterPro" id="IPR015631">
    <property type="entry name" value="CD2/SLAM_rcpt"/>
</dbReference>
<keyword evidence="2 6" id="KW-0732">Signal</keyword>
<feature type="chain" id="PRO_5044669781" description="Ig-like domain-containing protein" evidence="6">
    <location>
        <begin position="18"/>
        <end position="502"/>
    </location>
</feature>